<protein>
    <recommendedName>
        <fullName evidence="1">Gamma-glutamylcyclotransferase AIG2-like domain-containing protein</fullName>
    </recommendedName>
</protein>
<dbReference type="InterPro" id="IPR013024">
    <property type="entry name" value="GGCT-like"/>
</dbReference>
<organism evidence="2 3">
    <name type="scientific">Chaetoceros tenuissimus</name>
    <dbReference type="NCBI Taxonomy" id="426638"/>
    <lineage>
        <taxon>Eukaryota</taxon>
        <taxon>Sar</taxon>
        <taxon>Stramenopiles</taxon>
        <taxon>Ochrophyta</taxon>
        <taxon>Bacillariophyta</taxon>
        <taxon>Coscinodiscophyceae</taxon>
        <taxon>Chaetocerotophycidae</taxon>
        <taxon>Chaetocerotales</taxon>
        <taxon>Chaetocerotaceae</taxon>
        <taxon>Chaetoceros</taxon>
    </lineage>
</organism>
<feature type="domain" description="Gamma-glutamylcyclotransferase AIG2-like" evidence="1">
    <location>
        <begin position="11"/>
        <end position="91"/>
    </location>
</feature>
<dbReference type="CDD" id="cd06661">
    <property type="entry name" value="GGCT_like"/>
    <property type="match status" value="1"/>
</dbReference>
<keyword evidence="3" id="KW-1185">Reference proteome</keyword>
<name>A0AAD3D5X3_9STRA</name>
<dbReference type="Proteomes" id="UP001054902">
    <property type="component" value="Unassembled WGS sequence"/>
</dbReference>
<dbReference type="Pfam" id="PF06094">
    <property type="entry name" value="GGACT"/>
    <property type="match status" value="1"/>
</dbReference>
<sequence length="244" mass="28793">MSSQIERLQIDLFRKNGYAEIIKEKNQSVHGILHEISEKELSILDEIEVFYGWEQETIELYDGNKIDNVFVCCRKYDENKTEKNELPSERYMFLIDGCMKFGVDQKYVDFIKSHECIPRISASDYESFPVPEEASTRTFFLEEIQQADGCDGRDYLITLNGKVLKCNVENTFVKHWIKFGLDNLETHTARMLYDPLFGDPSEHLEDYTREHCNYIENMLYQKSKSNMMKDFAVCIGFFPQHYKD</sequence>
<evidence type="ECO:0000259" key="1">
    <source>
        <dbReference type="Pfam" id="PF06094"/>
    </source>
</evidence>
<accession>A0AAD3D5X3</accession>
<reference evidence="2 3" key="1">
    <citation type="journal article" date="2021" name="Sci. Rep.">
        <title>The genome of the diatom Chaetoceros tenuissimus carries an ancient integrated fragment of an extant virus.</title>
        <authorList>
            <person name="Hongo Y."/>
            <person name="Kimura K."/>
            <person name="Takaki Y."/>
            <person name="Yoshida Y."/>
            <person name="Baba S."/>
            <person name="Kobayashi G."/>
            <person name="Nagasaki K."/>
            <person name="Hano T."/>
            <person name="Tomaru Y."/>
        </authorList>
    </citation>
    <scope>NUCLEOTIDE SEQUENCE [LARGE SCALE GENOMIC DNA]</scope>
    <source>
        <strain evidence="2 3">NIES-3715</strain>
    </source>
</reference>
<dbReference type="AlphaFoldDB" id="A0AAD3D5X3"/>
<proteinExistence type="predicted"/>
<dbReference type="Gene3D" id="3.10.490.10">
    <property type="entry name" value="Gamma-glutamyl cyclotransferase-like"/>
    <property type="match status" value="1"/>
</dbReference>
<comment type="caution">
    <text evidence="2">The sequence shown here is derived from an EMBL/GenBank/DDBJ whole genome shotgun (WGS) entry which is preliminary data.</text>
</comment>
<dbReference type="InterPro" id="IPR036568">
    <property type="entry name" value="GGCT-like_sf"/>
</dbReference>
<dbReference type="EMBL" id="BLLK01000060">
    <property type="protein sequence ID" value="GFH58057.1"/>
    <property type="molecule type" value="Genomic_DNA"/>
</dbReference>
<evidence type="ECO:0000313" key="3">
    <source>
        <dbReference type="Proteomes" id="UP001054902"/>
    </source>
</evidence>
<gene>
    <name evidence="2" type="ORF">CTEN210_14533</name>
</gene>
<dbReference type="InterPro" id="IPR009288">
    <property type="entry name" value="AIG2-like_dom"/>
</dbReference>
<dbReference type="SUPFAM" id="SSF110857">
    <property type="entry name" value="Gamma-glutamyl cyclotransferase-like"/>
    <property type="match status" value="1"/>
</dbReference>
<evidence type="ECO:0000313" key="2">
    <source>
        <dbReference type="EMBL" id="GFH58057.1"/>
    </source>
</evidence>